<dbReference type="InterPro" id="IPR010280">
    <property type="entry name" value="U5_MeTrfase_fam"/>
</dbReference>
<dbReference type="PANTHER" id="PTHR11061">
    <property type="entry name" value="RNA M5U METHYLTRANSFERASE"/>
    <property type="match status" value="1"/>
</dbReference>
<evidence type="ECO:0000256" key="8">
    <source>
        <dbReference type="ARBA" id="ARBA00023014"/>
    </source>
</evidence>
<feature type="binding site" evidence="11 12">
    <location>
        <position position="271"/>
    </location>
    <ligand>
        <name>S-adenosyl-L-methionine</name>
        <dbReference type="ChEBI" id="CHEBI:59789"/>
    </ligand>
</feature>
<dbReference type="EMBL" id="AP021881">
    <property type="protein sequence ID" value="BBP01285.1"/>
    <property type="molecule type" value="Genomic_DNA"/>
</dbReference>
<feature type="binding site" evidence="11 12">
    <location>
        <position position="321"/>
    </location>
    <ligand>
        <name>S-adenosyl-L-methionine</name>
        <dbReference type="ChEBI" id="CHEBI:59789"/>
    </ligand>
</feature>
<evidence type="ECO:0000256" key="6">
    <source>
        <dbReference type="ARBA" id="ARBA00022723"/>
    </source>
</evidence>
<feature type="binding site" evidence="11">
    <location>
        <position position="348"/>
    </location>
    <ligand>
        <name>S-adenosyl-L-methionine</name>
        <dbReference type="ChEBI" id="CHEBI:59789"/>
    </ligand>
</feature>
<dbReference type="HAMAP" id="MF_01010">
    <property type="entry name" value="23SrRNA_methyltr_RlmD"/>
    <property type="match status" value="1"/>
</dbReference>
<reference evidence="16" key="1">
    <citation type="submission" date="2019-11" db="EMBL/GenBank/DDBJ databases">
        <title>Isolation and characterization of a novel species in the genus Sulfuriferula.</title>
        <authorList>
            <person name="Mochizuki J."/>
            <person name="Kojima H."/>
            <person name="Fukui M."/>
        </authorList>
    </citation>
    <scope>NUCLEOTIDE SEQUENCE [LARGE SCALE GENOMIC DNA]</scope>
    <source>
        <strain evidence="16">SGTM</strain>
    </source>
</reference>
<feature type="binding site" evidence="11">
    <location>
        <position position="162"/>
    </location>
    <ligand>
        <name>[4Fe-4S] cluster</name>
        <dbReference type="ChEBI" id="CHEBI:49883"/>
    </ligand>
</feature>
<name>A0A809RIF1_9PROT</name>
<dbReference type="SUPFAM" id="SSF53335">
    <property type="entry name" value="S-adenosyl-L-methionine-dependent methyltransferases"/>
    <property type="match status" value="1"/>
</dbReference>
<dbReference type="NCBIfam" id="NF009639">
    <property type="entry name" value="PRK13168.1"/>
    <property type="match status" value="1"/>
</dbReference>
<feature type="domain" description="TRAM" evidence="14">
    <location>
        <begin position="1"/>
        <end position="61"/>
    </location>
</feature>
<feature type="binding site" evidence="11 12">
    <location>
        <position position="369"/>
    </location>
    <ligand>
        <name>S-adenosyl-L-methionine</name>
        <dbReference type="ChEBI" id="CHEBI:59789"/>
    </ligand>
</feature>
<evidence type="ECO:0000256" key="11">
    <source>
        <dbReference type="HAMAP-Rule" id="MF_01010"/>
    </source>
</evidence>
<dbReference type="AlphaFoldDB" id="A0A809RIF1"/>
<evidence type="ECO:0000313" key="15">
    <source>
        <dbReference type="EMBL" id="BBP01285.1"/>
    </source>
</evidence>
<dbReference type="Gene3D" id="2.40.50.140">
    <property type="entry name" value="Nucleic acid-binding proteins"/>
    <property type="match status" value="1"/>
</dbReference>
<proteinExistence type="inferred from homology"/>
<dbReference type="InterPro" id="IPR030390">
    <property type="entry name" value="MeTrfase_TrmA_AS"/>
</dbReference>
<feature type="binding site" evidence="11">
    <location>
        <position position="305"/>
    </location>
    <ligand>
        <name>S-adenosyl-L-methionine</name>
        <dbReference type="ChEBI" id="CHEBI:59789"/>
    </ligand>
</feature>
<evidence type="ECO:0000256" key="9">
    <source>
        <dbReference type="ARBA" id="ARBA00052756"/>
    </source>
</evidence>
<evidence type="ECO:0000256" key="2">
    <source>
        <dbReference type="ARBA" id="ARBA00022552"/>
    </source>
</evidence>
<dbReference type="GO" id="GO:0070041">
    <property type="term" value="F:rRNA (uridine-C5-)-methyltransferase activity"/>
    <property type="evidence" value="ECO:0007669"/>
    <property type="project" value="UniProtKB-UniRule"/>
</dbReference>
<dbReference type="SUPFAM" id="SSF50249">
    <property type="entry name" value="Nucleic acid-binding proteins"/>
    <property type="match status" value="1"/>
</dbReference>
<dbReference type="CDD" id="cd02440">
    <property type="entry name" value="AdoMet_MTases"/>
    <property type="match status" value="1"/>
</dbReference>
<comment type="catalytic activity">
    <reaction evidence="9 11">
        <text>uridine(1939) in 23S rRNA + S-adenosyl-L-methionine = 5-methyluridine(1939) in 23S rRNA + S-adenosyl-L-homocysteine + H(+)</text>
        <dbReference type="Rhea" id="RHEA:42908"/>
        <dbReference type="Rhea" id="RHEA-COMP:10278"/>
        <dbReference type="Rhea" id="RHEA-COMP:10279"/>
        <dbReference type="ChEBI" id="CHEBI:15378"/>
        <dbReference type="ChEBI" id="CHEBI:57856"/>
        <dbReference type="ChEBI" id="CHEBI:59789"/>
        <dbReference type="ChEBI" id="CHEBI:65315"/>
        <dbReference type="ChEBI" id="CHEBI:74447"/>
        <dbReference type="EC" id="2.1.1.190"/>
    </reaction>
</comment>
<dbReference type="Gene3D" id="2.40.50.1070">
    <property type="match status" value="1"/>
</dbReference>
<dbReference type="KEGG" id="sniv:SFSGTM_19930"/>
<keyword evidence="2 11" id="KW-0698">rRNA processing</keyword>
<dbReference type="InterPro" id="IPR001566">
    <property type="entry name" value="23S_rRNA_MeTrfase_RlmD"/>
</dbReference>
<keyword evidence="8 11" id="KW-0411">Iron-sulfur</keyword>
<evidence type="ECO:0000256" key="12">
    <source>
        <dbReference type="PROSITE-ProRule" id="PRU01024"/>
    </source>
</evidence>
<evidence type="ECO:0000256" key="1">
    <source>
        <dbReference type="ARBA" id="ARBA00022485"/>
    </source>
</evidence>
<sequence>MTDTITAPATLTITSLNHEGRGVARREDGKTIFVDGAITGEVVQYSVYRKKDSFEMAQITKIVRPSFMRVKPRCPHFGVCGGCSLQHMDAGAQIAAKQRVLEDNLVHIGKVQPASIMSPIHGPAWGYRTRARMSVRLVEKKGGVLVGFHERRNSFIADMTSCAVLPPRISALIPLLREFVMRLTIRSQLPQIEVVATDVVDALVIRHMVPIPAEDEVLLREFADQHHIQWWTQSKGPDTIQPFYPLDVPELSYSLPEFNLVMPFRPSEFTQINTDVNPILMRRAMQLLDPQPNERIVDMFCGLGNFTLPIARHAQTVVGIEGSKELVARAQQNATFNGISNTEFMVENLFEITTERMQALGHFDKMLIDPPRDGAYALVQALDDNAPKRIIYVSCNPATLARDAAVLVHEKGYQLKSAGIANMFPHTAHVESIAWFEK</sequence>
<dbReference type="InterPro" id="IPR029063">
    <property type="entry name" value="SAM-dependent_MTases_sf"/>
</dbReference>
<dbReference type="RefSeq" id="WP_162085085.1">
    <property type="nucleotide sequence ID" value="NZ_AP021881.1"/>
</dbReference>
<dbReference type="InterPro" id="IPR012340">
    <property type="entry name" value="NA-bd_OB-fold"/>
</dbReference>
<dbReference type="GO" id="GO:0003723">
    <property type="term" value="F:RNA binding"/>
    <property type="evidence" value="ECO:0007669"/>
    <property type="project" value="InterPro"/>
</dbReference>
<evidence type="ECO:0000259" key="14">
    <source>
        <dbReference type="PROSITE" id="PS50926"/>
    </source>
</evidence>
<evidence type="ECO:0000256" key="5">
    <source>
        <dbReference type="ARBA" id="ARBA00022691"/>
    </source>
</evidence>
<dbReference type="Pfam" id="PF05958">
    <property type="entry name" value="tRNA_U5-meth_tr"/>
    <property type="match status" value="1"/>
</dbReference>
<dbReference type="FunFam" id="2.40.50.140:FF:000097">
    <property type="entry name" value="23S rRNA (uracil(1939)-C(5))-methyltransferase RlmD"/>
    <property type="match status" value="1"/>
</dbReference>
<dbReference type="PROSITE" id="PS01230">
    <property type="entry name" value="TRMA_1"/>
    <property type="match status" value="1"/>
</dbReference>
<evidence type="ECO:0000256" key="7">
    <source>
        <dbReference type="ARBA" id="ARBA00023004"/>
    </source>
</evidence>
<comment type="similarity">
    <text evidence="11">Belongs to the class I-like SAM-binding methyltransferase superfamily. RNA M5U methyltransferase family. RlmD subfamily.</text>
</comment>
<dbReference type="EC" id="2.1.1.190" evidence="11"/>
<evidence type="ECO:0000256" key="4">
    <source>
        <dbReference type="ARBA" id="ARBA00022679"/>
    </source>
</evidence>
<keyword evidence="6 11" id="KW-0479">Metal-binding</keyword>
<feature type="binding site" evidence="11 12">
    <location>
        <position position="300"/>
    </location>
    <ligand>
        <name>S-adenosyl-L-methionine</name>
        <dbReference type="ChEBI" id="CHEBI:59789"/>
    </ligand>
</feature>
<evidence type="ECO:0000256" key="3">
    <source>
        <dbReference type="ARBA" id="ARBA00022603"/>
    </source>
</evidence>
<keyword evidence="1 11" id="KW-0004">4Fe-4S</keyword>
<dbReference type="GO" id="GO:0051539">
    <property type="term" value="F:4 iron, 4 sulfur cluster binding"/>
    <property type="evidence" value="ECO:0007669"/>
    <property type="project" value="UniProtKB-KW"/>
</dbReference>
<accession>A0A809RIF1</accession>
<feature type="active site" description="Nucleophile" evidence="11 12">
    <location>
        <position position="395"/>
    </location>
</feature>
<evidence type="ECO:0000256" key="13">
    <source>
        <dbReference type="PROSITE-ProRule" id="PRU10015"/>
    </source>
</evidence>
<feature type="active site" evidence="13">
    <location>
        <position position="395"/>
    </location>
</feature>
<comment type="function">
    <text evidence="10 11">Catalyzes the formation of 5-methyl-uridine at position 1939 (m5U1939) in 23S rRNA.</text>
</comment>
<protein>
    <recommendedName>
        <fullName evidence="11">23S rRNA (uracil(1939)-C(5))-methyltransferase RlmD</fullName>
        <ecNumber evidence="11">2.1.1.190</ecNumber>
    </recommendedName>
    <alternativeName>
        <fullName evidence="11">23S rRNA(m5U1939)-methyltransferase</fullName>
    </alternativeName>
</protein>
<dbReference type="PROSITE" id="PS50926">
    <property type="entry name" value="TRAM"/>
    <property type="match status" value="1"/>
</dbReference>
<dbReference type="NCBIfam" id="TIGR00479">
    <property type="entry name" value="rumA"/>
    <property type="match status" value="1"/>
</dbReference>
<dbReference type="Proteomes" id="UP000463939">
    <property type="component" value="Chromosome"/>
</dbReference>
<evidence type="ECO:0000256" key="10">
    <source>
        <dbReference type="ARBA" id="ARBA00059995"/>
    </source>
</evidence>
<keyword evidence="16" id="KW-1185">Reference proteome</keyword>
<dbReference type="InterPro" id="IPR002792">
    <property type="entry name" value="TRAM_dom"/>
</dbReference>
<dbReference type="FunFam" id="3.40.50.150:FF:000009">
    <property type="entry name" value="23S rRNA (Uracil(1939)-C(5))-methyltransferase RlmD"/>
    <property type="match status" value="1"/>
</dbReference>
<dbReference type="PANTHER" id="PTHR11061:SF49">
    <property type="entry name" value="23S RRNA (URACIL(1939)-C(5))-METHYLTRANSFERASE RLMD"/>
    <property type="match status" value="1"/>
</dbReference>
<dbReference type="PROSITE" id="PS51687">
    <property type="entry name" value="SAM_MT_RNA_M5U"/>
    <property type="match status" value="1"/>
</dbReference>
<keyword evidence="7 11" id="KW-0408">Iron</keyword>
<feature type="binding site" evidence="11">
    <location>
        <position position="74"/>
    </location>
    <ligand>
        <name>[4Fe-4S] cluster</name>
        <dbReference type="ChEBI" id="CHEBI:49883"/>
    </ligand>
</feature>
<evidence type="ECO:0000313" key="16">
    <source>
        <dbReference type="Proteomes" id="UP000463939"/>
    </source>
</evidence>
<keyword evidence="3 11" id="KW-0489">Methyltransferase</keyword>
<feature type="binding site" evidence="11">
    <location>
        <position position="83"/>
    </location>
    <ligand>
        <name>[4Fe-4S] cluster</name>
        <dbReference type="ChEBI" id="CHEBI:49883"/>
    </ligand>
</feature>
<dbReference type="GO" id="GO:0005506">
    <property type="term" value="F:iron ion binding"/>
    <property type="evidence" value="ECO:0007669"/>
    <property type="project" value="UniProtKB-UniRule"/>
</dbReference>
<organism evidence="15 16">
    <name type="scientific">Sulfuriferula nivalis</name>
    <dbReference type="NCBI Taxonomy" id="2675298"/>
    <lineage>
        <taxon>Bacteria</taxon>
        <taxon>Pseudomonadati</taxon>
        <taxon>Pseudomonadota</taxon>
        <taxon>Betaproteobacteria</taxon>
        <taxon>Nitrosomonadales</taxon>
        <taxon>Sulfuricellaceae</taxon>
        <taxon>Sulfuriferula</taxon>
    </lineage>
</organism>
<feature type="binding site" evidence="11">
    <location>
        <position position="80"/>
    </location>
    <ligand>
        <name>[4Fe-4S] cluster</name>
        <dbReference type="ChEBI" id="CHEBI:49883"/>
    </ligand>
</feature>
<dbReference type="GO" id="GO:0070475">
    <property type="term" value="P:rRNA base methylation"/>
    <property type="evidence" value="ECO:0007669"/>
    <property type="project" value="TreeGrafter"/>
</dbReference>
<keyword evidence="4 11" id="KW-0808">Transferase</keyword>
<keyword evidence="5 11" id="KW-0949">S-adenosyl-L-methionine</keyword>
<dbReference type="Gene3D" id="3.40.50.150">
    <property type="entry name" value="Vaccinia Virus protein VP39"/>
    <property type="match status" value="1"/>
</dbReference>
<gene>
    <name evidence="11 15" type="primary">rlmD</name>
    <name evidence="15" type="ORF">SFSGTM_19930</name>
</gene>